<comment type="caution">
    <text evidence="6">The sequence shown here is derived from an EMBL/GenBank/DDBJ whole genome shotgun (WGS) entry which is preliminary data.</text>
</comment>
<sequence length="307" mass="34173">MAVNFKSVGLYAQPLLPSTSPWSAICTAGMFHTYEFLYLLFSMSEMMLSVSVKPFIVDVIRQRELRDGSAYQDRPKIVSNDSMAPPETTSVTLRSIAAKTYGRQDKENLYSEKHGWGGSIQSQSPSASGVEAKAGMYLMIDLVGCYLPWTVLGPVCGVWSDRQGRKLPLLISLVGHVISVVFYMLAQYHPDHLLAAVILGSVSRGLAGKHSMFTMVIYSMTYASLTGSRSIGLSIGFAGRESSRGFRWRPLQHGDVISTPNTEHSTDHRICQGNASPVTSWMRHNETYVYRHLFRKVLCVLLPRGRR</sequence>
<dbReference type="SUPFAM" id="SSF103473">
    <property type="entry name" value="MFS general substrate transporter"/>
    <property type="match status" value="1"/>
</dbReference>
<evidence type="ECO:0000256" key="1">
    <source>
        <dbReference type="ARBA" id="ARBA00004141"/>
    </source>
</evidence>
<dbReference type="Gene3D" id="1.20.1250.20">
    <property type="entry name" value="MFS general substrate transporter like domains"/>
    <property type="match status" value="1"/>
</dbReference>
<evidence type="ECO:0000313" key="6">
    <source>
        <dbReference type="EMBL" id="KAK7489847.1"/>
    </source>
</evidence>
<dbReference type="InterPro" id="IPR036259">
    <property type="entry name" value="MFS_trans_sf"/>
</dbReference>
<keyword evidence="2 5" id="KW-0812">Transmembrane</keyword>
<proteinExistence type="predicted"/>
<dbReference type="AlphaFoldDB" id="A0ABD0KRX5"/>
<protein>
    <submittedName>
        <fullName evidence="6">Uncharacterized protein</fullName>
    </submittedName>
</protein>
<dbReference type="PANTHER" id="PTHR23507:SF1">
    <property type="entry name" value="FI18259P1-RELATED"/>
    <property type="match status" value="1"/>
</dbReference>
<feature type="transmembrane region" description="Helical" evidence="5">
    <location>
        <begin position="167"/>
        <end position="186"/>
    </location>
</feature>
<reference evidence="6 7" key="1">
    <citation type="journal article" date="2023" name="Sci. Data">
        <title>Genome assembly of the Korean intertidal mud-creeper Batillaria attramentaria.</title>
        <authorList>
            <person name="Patra A.K."/>
            <person name="Ho P.T."/>
            <person name="Jun S."/>
            <person name="Lee S.J."/>
            <person name="Kim Y."/>
            <person name="Won Y.J."/>
        </authorList>
    </citation>
    <scope>NUCLEOTIDE SEQUENCE [LARGE SCALE GENOMIC DNA]</scope>
    <source>
        <strain evidence="6">Wonlab-2016</strain>
    </source>
</reference>
<accession>A0ABD0KRX5</accession>
<evidence type="ECO:0000256" key="2">
    <source>
        <dbReference type="ARBA" id="ARBA00022692"/>
    </source>
</evidence>
<dbReference type="PANTHER" id="PTHR23507">
    <property type="entry name" value="ZGC:174356"/>
    <property type="match status" value="1"/>
</dbReference>
<dbReference type="EMBL" id="JACVVK020000133">
    <property type="protein sequence ID" value="KAK7489847.1"/>
    <property type="molecule type" value="Genomic_DNA"/>
</dbReference>
<keyword evidence="3 5" id="KW-1133">Transmembrane helix</keyword>
<dbReference type="Proteomes" id="UP001519460">
    <property type="component" value="Unassembled WGS sequence"/>
</dbReference>
<dbReference type="GO" id="GO:0016020">
    <property type="term" value="C:membrane"/>
    <property type="evidence" value="ECO:0007669"/>
    <property type="project" value="UniProtKB-SubCell"/>
</dbReference>
<keyword evidence="4 5" id="KW-0472">Membrane</keyword>
<comment type="subcellular location">
    <subcellularLocation>
        <location evidence="1">Membrane</location>
        <topology evidence="1">Multi-pass membrane protein</topology>
    </subcellularLocation>
</comment>
<evidence type="ECO:0000256" key="3">
    <source>
        <dbReference type="ARBA" id="ARBA00022989"/>
    </source>
</evidence>
<keyword evidence="7" id="KW-1185">Reference proteome</keyword>
<gene>
    <name evidence="6" type="ORF">BaRGS_00018869</name>
</gene>
<evidence type="ECO:0000313" key="7">
    <source>
        <dbReference type="Proteomes" id="UP001519460"/>
    </source>
</evidence>
<organism evidence="6 7">
    <name type="scientific">Batillaria attramentaria</name>
    <dbReference type="NCBI Taxonomy" id="370345"/>
    <lineage>
        <taxon>Eukaryota</taxon>
        <taxon>Metazoa</taxon>
        <taxon>Spiralia</taxon>
        <taxon>Lophotrochozoa</taxon>
        <taxon>Mollusca</taxon>
        <taxon>Gastropoda</taxon>
        <taxon>Caenogastropoda</taxon>
        <taxon>Sorbeoconcha</taxon>
        <taxon>Cerithioidea</taxon>
        <taxon>Batillariidae</taxon>
        <taxon>Batillaria</taxon>
    </lineage>
</organism>
<evidence type="ECO:0000256" key="5">
    <source>
        <dbReference type="SAM" id="Phobius"/>
    </source>
</evidence>
<name>A0ABD0KRX5_9CAEN</name>
<evidence type="ECO:0000256" key="4">
    <source>
        <dbReference type="ARBA" id="ARBA00023136"/>
    </source>
</evidence>